<evidence type="ECO:0000256" key="10">
    <source>
        <dbReference type="ARBA" id="ARBA00023317"/>
    </source>
</evidence>
<evidence type="ECO:0000256" key="11">
    <source>
        <dbReference type="ARBA" id="ARBA00038367"/>
    </source>
</evidence>
<proteinExistence type="inferred from homology"/>
<dbReference type="HAMAP" id="MF_00111">
    <property type="entry name" value="MurA"/>
    <property type="match status" value="1"/>
</dbReference>
<dbReference type="NCBIfam" id="NF006873">
    <property type="entry name" value="PRK09369.1"/>
    <property type="match status" value="1"/>
</dbReference>
<dbReference type="PANTHER" id="PTHR43783:SF2">
    <property type="entry name" value="UDP-N-ACETYLGLUCOSAMINE 1-CARBOXYVINYLTRANSFERASE 2"/>
    <property type="match status" value="1"/>
</dbReference>
<comment type="subcellular location">
    <subcellularLocation>
        <location evidence="1 13">Cytoplasm</location>
    </subcellularLocation>
</comment>
<dbReference type="EMBL" id="CP002869">
    <property type="protein sequence ID" value="AEI41130.1"/>
    <property type="molecule type" value="Genomic_DNA"/>
</dbReference>
<evidence type="ECO:0000313" key="15">
    <source>
        <dbReference type="EMBL" id="AEI41130.1"/>
    </source>
</evidence>
<feature type="binding site" evidence="13">
    <location>
        <begin position="132"/>
        <end position="136"/>
    </location>
    <ligand>
        <name>UDP-N-acetyl-alpha-D-glucosamine</name>
        <dbReference type="ChEBI" id="CHEBI:57705"/>
    </ligand>
</feature>
<keyword evidence="4 13" id="KW-0132">Cell division</keyword>
<dbReference type="Proteomes" id="UP000006620">
    <property type="component" value="Chromosome"/>
</dbReference>
<dbReference type="CDD" id="cd01555">
    <property type="entry name" value="UdpNAET"/>
    <property type="match status" value="1"/>
</dbReference>
<keyword evidence="10" id="KW-0670">Pyruvate</keyword>
<keyword evidence="8 13" id="KW-0131">Cell cycle</keyword>
<dbReference type="InterPro" id="IPR013792">
    <property type="entry name" value="RNA3'P_cycl/enolpyr_Trfase_a/b"/>
</dbReference>
<name>F8FAP1_PAEMK</name>
<evidence type="ECO:0000256" key="1">
    <source>
        <dbReference type="ARBA" id="ARBA00004496"/>
    </source>
</evidence>
<dbReference type="PATRIC" id="fig|1036673.3.peg.2328"/>
<reference evidence="16" key="1">
    <citation type="submission" date="2011-06" db="EMBL/GenBank/DDBJ databases">
        <title>Complete genome sequence of Paenibacillus mucilaginosus KNP414.</title>
        <authorList>
            <person name="Wang J."/>
            <person name="Hu S."/>
            <person name="Hu X."/>
            <person name="Zhang B."/>
            <person name="Dong D."/>
            <person name="Zhang S."/>
            <person name="Zhao K."/>
            <person name="Wu D."/>
        </authorList>
    </citation>
    <scope>NUCLEOTIDE SEQUENCE [LARGE SCALE GENOMIC DNA]</scope>
    <source>
        <strain evidence="16">KNP414</strain>
    </source>
</reference>
<comment type="caution">
    <text evidence="13">Lacks conserved residue(s) required for the propagation of feature annotation.</text>
</comment>
<keyword evidence="3 13" id="KW-0963">Cytoplasm</keyword>
<dbReference type="GO" id="GO:0071555">
    <property type="term" value="P:cell wall organization"/>
    <property type="evidence" value="ECO:0007669"/>
    <property type="project" value="UniProtKB-KW"/>
</dbReference>
<reference evidence="15 16" key="2">
    <citation type="journal article" date="2013" name="Genome Announc.">
        <title>Genome Sequence of Growth-Improving Paenibacillus mucilaginosus Strain KNP414.</title>
        <authorList>
            <person name="Lu J.J."/>
            <person name="Wang J.F."/>
            <person name="Hu X.F."/>
        </authorList>
    </citation>
    <scope>NUCLEOTIDE SEQUENCE [LARGE SCALE GENOMIC DNA]</scope>
    <source>
        <strain evidence="15 16">KNP414</strain>
    </source>
</reference>
<keyword evidence="9 13" id="KW-0961">Cell wall biogenesis/degradation</keyword>
<evidence type="ECO:0000256" key="13">
    <source>
        <dbReference type="HAMAP-Rule" id="MF_00111"/>
    </source>
</evidence>
<keyword evidence="7 13" id="KW-0573">Peptidoglycan synthesis</keyword>
<feature type="binding site" evidence="13">
    <location>
        <position position="103"/>
    </location>
    <ligand>
        <name>UDP-N-acetyl-alpha-D-glucosamine</name>
        <dbReference type="ChEBI" id="CHEBI:57705"/>
    </ligand>
</feature>
<dbReference type="GO" id="GO:0051301">
    <property type="term" value="P:cell division"/>
    <property type="evidence" value="ECO:0007669"/>
    <property type="project" value="UniProtKB-KW"/>
</dbReference>
<dbReference type="GO" id="GO:0008760">
    <property type="term" value="F:UDP-N-acetylglucosamine 1-carboxyvinyltransferase activity"/>
    <property type="evidence" value="ECO:0007669"/>
    <property type="project" value="UniProtKB-UniRule"/>
</dbReference>
<evidence type="ECO:0000256" key="6">
    <source>
        <dbReference type="ARBA" id="ARBA00022960"/>
    </source>
</evidence>
<feature type="binding site" evidence="13">
    <location>
        <position position="337"/>
    </location>
    <ligand>
        <name>UDP-N-acetyl-alpha-D-glucosamine</name>
        <dbReference type="ChEBI" id="CHEBI:57705"/>
    </ligand>
</feature>
<dbReference type="GO" id="GO:0005737">
    <property type="term" value="C:cytoplasm"/>
    <property type="evidence" value="ECO:0007669"/>
    <property type="project" value="UniProtKB-SubCell"/>
</dbReference>
<evidence type="ECO:0000256" key="4">
    <source>
        <dbReference type="ARBA" id="ARBA00022618"/>
    </source>
</evidence>
<evidence type="ECO:0000256" key="12">
    <source>
        <dbReference type="ARBA" id="ARBA00047527"/>
    </source>
</evidence>
<dbReference type="InterPro" id="IPR001986">
    <property type="entry name" value="Enolpyruvate_Tfrase_dom"/>
</dbReference>
<dbReference type="AlphaFoldDB" id="F8FAP1"/>
<dbReference type="InterPro" id="IPR005750">
    <property type="entry name" value="UDP_GlcNAc_COvinyl_MurA"/>
</dbReference>
<keyword evidence="5 13" id="KW-0808">Transferase</keyword>
<feature type="active site" description="Proton donor" evidence="13">
    <location>
        <position position="127"/>
    </location>
</feature>
<comment type="function">
    <text evidence="13">Cell wall formation. Adds enolpyruvyl to UDP-N-acetylglucosamine.</text>
</comment>
<feature type="domain" description="Enolpyruvate transferase" evidence="14">
    <location>
        <begin position="17"/>
        <end position="411"/>
    </location>
</feature>
<evidence type="ECO:0000256" key="8">
    <source>
        <dbReference type="ARBA" id="ARBA00023306"/>
    </source>
</evidence>
<evidence type="ECO:0000256" key="2">
    <source>
        <dbReference type="ARBA" id="ARBA00004752"/>
    </source>
</evidence>
<organism evidence="15 16">
    <name type="scientific">Paenibacillus mucilaginosus (strain KNP414)</name>
    <dbReference type="NCBI Taxonomy" id="1036673"/>
    <lineage>
        <taxon>Bacteria</taxon>
        <taxon>Bacillati</taxon>
        <taxon>Bacillota</taxon>
        <taxon>Bacilli</taxon>
        <taxon>Bacillales</taxon>
        <taxon>Paenibacillaceae</taxon>
        <taxon>Paenibacillus</taxon>
    </lineage>
</organism>
<dbReference type="EC" id="2.5.1.7" evidence="13"/>
<dbReference type="InterPro" id="IPR036968">
    <property type="entry name" value="Enolpyruvate_Tfrase_sf"/>
</dbReference>
<dbReference type="KEGG" id="pms:KNP414_02569"/>
<protein>
    <recommendedName>
        <fullName evidence="13">UDP-N-acetylglucosamine 1-carboxyvinyltransferase</fullName>
        <ecNumber evidence="13">2.5.1.7</ecNumber>
    </recommendedName>
    <alternativeName>
        <fullName evidence="13">Enoylpyruvate transferase</fullName>
    </alternativeName>
    <alternativeName>
        <fullName evidence="13">UDP-N-acetylglucosamine enolpyruvyl transferase</fullName>
        <shortName evidence="13">EPT</shortName>
    </alternativeName>
</protein>
<sequence>MMLKGKRGCTMNYFEVEAAGRLHGEVRIPGSKNSSLALLAAACLADGIVMLEGIPEIDDVKVIGRIARDIGLSMQWTAQGELVLDPRYIHSAVIDPGKASSFRASYYFAGALLAKFGRVTVGFPGGDDFTSRPIDQHLKAFQALGAKVYAGEESYTVEAASLRGADIYFDTITSGATINAMLAAARARGTTNLYHAAVDPEVVDTAAFLNALGAKVYGAGTDRIRIVGVPYLDGGRHAVIPDRLIAGAFLMAAGMTGGVVTVRDVIPEHLGSCIAKLGEAGLELECRESSITAYGTEGVRAVRVRAAMYPGFATDLQQPMTALLTQAKGKSLVTDHVFPNRFNHVPQLRRLGAEIEVRGETAFIRGGRPLTGGWVHATDVRAGTCLILAGLAAEGVTRITGTEHIQRGYADVLGSFRALGAKITLQTGGRQEAALSSDCS</sequence>
<dbReference type="InterPro" id="IPR050068">
    <property type="entry name" value="MurA_subfamily"/>
</dbReference>
<evidence type="ECO:0000256" key="9">
    <source>
        <dbReference type="ARBA" id="ARBA00023316"/>
    </source>
</evidence>
<comment type="similarity">
    <text evidence="11 13">Belongs to the EPSP synthase family. MurA subfamily.</text>
</comment>
<dbReference type="HOGENOM" id="CLU_027387_0_0_9"/>
<comment type="catalytic activity">
    <reaction evidence="12 13">
        <text>phosphoenolpyruvate + UDP-N-acetyl-alpha-D-glucosamine = UDP-N-acetyl-3-O-(1-carboxyvinyl)-alpha-D-glucosamine + phosphate</text>
        <dbReference type="Rhea" id="RHEA:18681"/>
        <dbReference type="ChEBI" id="CHEBI:43474"/>
        <dbReference type="ChEBI" id="CHEBI:57705"/>
        <dbReference type="ChEBI" id="CHEBI:58702"/>
        <dbReference type="ChEBI" id="CHEBI:68483"/>
        <dbReference type="EC" id="2.5.1.7"/>
    </reaction>
</comment>
<dbReference type="Gene3D" id="3.65.10.10">
    <property type="entry name" value="Enolpyruvate transferase domain"/>
    <property type="match status" value="2"/>
</dbReference>
<dbReference type="GO" id="GO:0008360">
    <property type="term" value="P:regulation of cell shape"/>
    <property type="evidence" value="ECO:0007669"/>
    <property type="project" value="UniProtKB-KW"/>
</dbReference>
<gene>
    <name evidence="13" type="primary">murA</name>
    <name evidence="15" type="ordered locus">KNP414_02569</name>
</gene>
<feature type="binding site" evidence="13">
    <location>
        <position position="315"/>
    </location>
    <ligand>
        <name>UDP-N-acetyl-alpha-D-glucosamine</name>
        <dbReference type="ChEBI" id="CHEBI:57705"/>
    </ligand>
</feature>
<accession>F8FAP1</accession>
<dbReference type="GO" id="GO:0019277">
    <property type="term" value="P:UDP-N-acetylgalactosamine biosynthetic process"/>
    <property type="evidence" value="ECO:0007669"/>
    <property type="project" value="InterPro"/>
</dbReference>
<feature type="binding site" evidence="13">
    <location>
        <begin position="32"/>
        <end position="33"/>
    </location>
    <ligand>
        <name>phosphoenolpyruvate</name>
        <dbReference type="ChEBI" id="CHEBI:58702"/>
    </ligand>
</feature>
<evidence type="ECO:0000256" key="7">
    <source>
        <dbReference type="ARBA" id="ARBA00022984"/>
    </source>
</evidence>
<evidence type="ECO:0000259" key="14">
    <source>
        <dbReference type="Pfam" id="PF00275"/>
    </source>
</evidence>
<dbReference type="PANTHER" id="PTHR43783">
    <property type="entry name" value="UDP-N-ACETYLGLUCOSAMINE 1-CARBOXYVINYLTRANSFERASE"/>
    <property type="match status" value="1"/>
</dbReference>
<dbReference type="NCBIfam" id="TIGR01072">
    <property type="entry name" value="murA"/>
    <property type="match status" value="1"/>
</dbReference>
<keyword evidence="6 13" id="KW-0133">Cell shape</keyword>
<dbReference type="UniPathway" id="UPA00219"/>
<evidence type="ECO:0000256" key="5">
    <source>
        <dbReference type="ARBA" id="ARBA00022679"/>
    </source>
</evidence>
<dbReference type="SUPFAM" id="SSF55205">
    <property type="entry name" value="EPT/RTPC-like"/>
    <property type="match status" value="1"/>
</dbReference>
<dbReference type="Pfam" id="PF00275">
    <property type="entry name" value="EPSP_synthase"/>
    <property type="match status" value="1"/>
</dbReference>
<evidence type="ECO:0000256" key="3">
    <source>
        <dbReference type="ARBA" id="ARBA00022490"/>
    </source>
</evidence>
<dbReference type="GO" id="GO:0009252">
    <property type="term" value="P:peptidoglycan biosynthetic process"/>
    <property type="evidence" value="ECO:0007669"/>
    <property type="project" value="UniProtKB-UniRule"/>
</dbReference>
<evidence type="ECO:0000313" key="16">
    <source>
        <dbReference type="Proteomes" id="UP000006620"/>
    </source>
</evidence>
<comment type="pathway">
    <text evidence="2 13">Cell wall biogenesis; peptidoglycan biosynthesis.</text>
</comment>